<dbReference type="PROSITE" id="PS00455">
    <property type="entry name" value="AMP_BINDING"/>
    <property type="match status" value="1"/>
</dbReference>
<dbReference type="Gene3D" id="3.40.50.12780">
    <property type="entry name" value="N-terminal domain of ligase-like"/>
    <property type="match status" value="1"/>
</dbReference>
<dbReference type="EMBL" id="CP003119">
    <property type="protein sequence ID" value="AFA75940.1"/>
    <property type="molecule type" value="Genomic_DNA"/>
</dbReference>
<keyword evidence="4" id="KW-1185">Reference proteome</keyword>
<dbReference type="InterPro" id="IPR020845">
    <property type="entry name" value="AMP-binding_CS"/>
</dbReference>
<accession>H6N268</accession>
<sequence length="549" mass="58441">MSVHAGGHAARESGLEITGPADLTVTERGTVSKSRLSFRISMFGGSAMTAQAIIHDSIDAAVRRRAREHADDIAVVDPCRYLTWSDLDAAADRLAATLAAQGVGRGDRVAWLGPNVAAYPITVLAAWRRGASIVGLNLRLPAADLAAMTQAVRPAHLVYEAHYSELAAALDVPGRTVVAPDDEMWPPIVSAGDARVDRAAIDTDADDEALIYFTSGSTGHPKAVPLTRGAIEATLPYAAIHRFDENSRALVIPPNFHAAGATWANYGMYIGMRLVYIADTSPAGIADAIVEHGITHILMVPTLIHSLLGELREHPRALPSLQHVGYGASSITQQLLGDAIGLLGCEFAQVYGLSETGGGVAFLEVEDHLGDHPERLSSAGKPGAGIDVEVRGPDRSVLAAGESGELWFRSPCVTRGYLDNPDATARVLVDGWFNTRDIGFLDDDGYLYVQGRSDDMICTGGENVHPQVVEEVLAAMPGVEECAVFGTPDPHWGQRVCAAVVTTEPISDADVIAWCTERLGRFQVPKSVVFLDELPRTATGKVKRSALSV</sequence>
<dbReference type="eggNOG" id="COG0318">
    <property type="taxonomic scope" value="Bacteria"/>
</dbReference>
<reference evidence="3 4" key="1">
    <citation type="journal article" date="2012" name="Appl. Environ. Microbiol.">
        <title>Involvement of two latex-clearing proteins during rubber degradation and insights into the subsequent degradation pathway revealed by the genome sequence of Gordonia polyisoprenivorans strain VH2.</title>
        <authorList>
            <person name="Hiessl S."/>
            <person name="Schuldes J."/>
            <person name="Thurmer A."/>
            <person name="Halbsguth T."/>
            <person name="Broker D."/>
            <person name="Angelov A."/>
            <person name="Liebl W."/>
            <person name="Daniel R."/>
            <person name="Steinbuchel A."/>
        </authorList>
    </citation>
    <scope>NUCLEOTIDE SEQUENCE [LARGE SCALE GENOMIC DNA]</scope>
    <source>
        <strain evidence="4">DSM 44266 / VH2</strain>
    </source>
</reference>
<dbReference type="PANTHER" id="PTHR43767:SF1">
    <property type="entry name" value="NONRIBOSOMAL PEPTIDE SYNTHASE PES1 (EUROFUNG)-RELATED"/>
    <property type="match status" value="1"/>
</dbReference>
<dbReference type="HOGENOM" id="CLU_000022_59_0_11"/>
<dbReference type="InterPro" id="IPR042099">
    <property type="entry name" value="ANL_N_sf"/>
</dbReference>
<organism evidence="3 4">
    <name type="scientific">Gordonia polyisoprenivorans (strain DSM 44266 / VH2)</name>
    <dbReference type="NCBI Taxonomy" id="1112204"/>
    <lineage>
        <taxon>Bacteria</taxon>
        <taxon>Bacillati</taxon>
        <taxon>Actinomycetota</taxon>
        <taxon>Actinomycetes</taxon>
        <taxon>Mycobacteriales</taxon>
        <taxon>Gordoniaceae</taxon>
        <taxon>Gordonia</taxon>
    </lineage>
</organism>
<dbReference type="Proteomes" id="UP000009154">
    <property type="component" value="Chromosome"/>
</dbReference>
<dbReference type="Pfam" id="PF13193">
    <property type="entry name" value="AMP-binding_C"/>
    <property type="match status" value="1"/>
</dbReference>
<name>H6N268_GORPV</name>
<proteinExistence type="predicted"/>
<gene>
    <name evidence="3" type="ordered locus">GPOL_c49460</name>
</gene>
<protein>
    <submittedName>
        <fullName evidence="3">AMP-binding domain-containing protein</fullName>
    </submittedName>
</protein>
<dbReference type="Pfam" id="PF00501">
    <property type="entry name" value="AMP-binding"/>
    <property type="match status" value="1"/>
</dbReference>
<dbReference type="STRING" id="1112204.GPOL_c49460"/>
<dbReference type="InterPro" id="IPR000873">
    <property type="entry name" value="AMP-dep_synth/lig_dom"/>
</dbReference>
<dbReference type="KEGG" id="gpo:GPOL_c49460"/>
<evidence type="ECO:0000259" key="1">
    <source>
        <dbReference type="Pfam" id="PF00501"/>
    </source>
</evidence>
<evidence type="ECO:0000259" key="2">
    <source>
        <dbReference type="Pfam" id="PF13193"/>
    </source>
</evidence>
<dbReference type="InterPro" id="IPR045851">
    <property type="entry name" value="AMP-bd_C_sf"/>
</dbReference>
<evidence type="ECO:0000313" key="3">
    <source>
        <dbReference type="EMBL" id="AFA75940.1"/>
    </source>
</evidence>
<dbReference type="Gene3D" id="3.30.300.30">
    <property type="match status" value="1"/>
</dbReference>
<dbReference type="InterPro" id="IPR025110">
    <property type="entry name" value="AMP-bd_C"/>
</dbReference>
<dbReference type="GO" id="GO:0016878">
    <property type="term" value="F:acid-thiol ligase activity"/>
    <property type="evidence" value="ECO:0007669"/>
    <property type="project" value="UniProtKB-ARBA"/>
</dbReference>
<feature type="domain" description="AMP-binding enzyme C-terminal" evidence="2">
    <location>
        <begin position="469"/>
        <end position="541"/>
    </location>
</feature>
<evidence type="ECO:0000313" key="4">
    <source>
        <dbReference type="Proteomes" id="UP000009154"/>
    </source>
</evidence>
<dbReference type="SUPFAM" id="SSF56801">
    <property type="entry name" value="Acetyl-CoA synthetase-like"/>
    <property type="match status" value="1"/>
</dbReference>
<dbReference type="AlphaFoldDB" id="H6N268"/>
<dbReference type="PANTHER" id="PTHR43767">
    <property type="entry name" value="LONG-CHAIN-FATTY-ACID--COA LIGASE"/>
    <property type="match status" value="1"/>
</dbReference>
<dbReference type="InterPro" id="IPR050237">
    <property type="entry name" value="ATP-dep_AMP-bd_enzyme"/>
</dbReference>
<feature type="domain" description="AMP-dependent synthetase/ligase" evidence="1">
    <location>
        <begin position="63"/>
        <end position="418"/>
    </location>
</feature>